<dbReference type="EMBL" id="MT024865">
    <property type="protein sequence ID" value="QIN94090.1"/>
    <property type="molecule type" value="Genomic_DNA"/>
</dbReference>
<protein>
    <submittedName>
        <fullName evidence="2">Uncharacterized protein</fullName>
    </submittedName>
</protein>
<proteinExistence type="predicted"/>
<name>A0A6G8R1L0_9CAUD</name>
<evidence type="ECO:0000313" key="2">
    <source>
        <dbReference type="EMBL" id="QIN94090.1"/>
    </source>
</evidence>
<dbReference type="GeneID" id="77927947"/>
<feature type="region of interest" description="Disordered" evidence="1">
    <location>
        <begin position="1"/>
        <end position="38"/>
    </location>
</feature>
<keyword evidence="3" id="KW-1185">Reference proteome</keyword>
<evidence type="ECO:0000313" key="3">
    <source>
        <dbReference type="Proteomes" id="UP000501266"/>
    </source>
</evidence>
<gene>
    <name evidence="2" type="primary">111</name>
    <name evidence="2" type="ORF">SEA_WAKANDA_111</name>
</gene>
<feature type="compositionally biased region" description="Polar residues" evidence="1">
    <location>
        <begin position="27"/>
        <end position="38"/>
    </location>
</feature>
<dbReference type="KEGG" id="vg:77927947"/>
<organism evidence="2 3">
    <name type="scientific">Streptomyces phage Wakanda</name>
    <dbReference type="NCBI Taxonomy" id="2713267"/>
    <lineage>
        <taxon>Viruses</taxon>
        <taxon>Duplodnaviria</taxon>
        <taxon>Heunggongvirae</taxon>
        <taxon>Uroviricota</taxon>
        <taxon>Caudoviricetes</taxon>
        <taxon>Stanwilliamsviridae</taxon>
        <taxon>Loccivirinae</taxon>
        <taxon>Wakandavirus</taxon>
        <taxon>Wakandavirus wakanda</taxon>
    </lineage>
</organism>
<sequence>MPGPMSRPDGHRETHEERVERGRKIMNGQTPKTGKTTR</sequence>
<reference evidence="2 3" key="1">
    <citation type="submission" date="2020-02" db="EMBL/GenBank/DDBJ databases">
        <authorList>
            <person name="Bullock J.N."/>
            <person name="Barnes M.L."/>
            <person name="Kankolongo K.M."/>
            <person name="Dejene B.A."/>
            <person name="Lindsay P.E."/>
            <person name="Bhuiyan S."/>
            <person name="Nayek S."/>
            <person name="Hughes L.E."/>
            <person name="Garlena R.A."/>
            <person name="Russell D.A."/>
            <person name="Pope W.H."/>
            <person name="Jacobs-Sera D."/>
            <person name="Hatfull G.F."/>
        </authorList>
    </citation>
    <scope>NUCLEOTIDE SEQUENCE [LARGE SCALE GENOMIC DNA]</scope>
</reference>
<accession>A0A6G8R1L0</accession>
<feature type="compositionally biased region" description="Basic and acidic residues" evidence="1">
    <location>
        <begin position="8"/>
        <end position="23"/>
    </location>
</feature>
<dbReference type="RefSeq" id="YP_010652181.1">
    <property type="nucleotide sequence ID" value="NC_070785.1"/>
</dbReference>
<evidence type="ECO:0000256" key="1">
    <source>
        <dbReference type="SAM" id="MobiDB-lite"/>
    </source>
</evidence>
<dbReference type="Proteomes" id="UP000501266">
    <property type="component" value="Segment"/>
</dbReference>